<dbReference type="InParanoid" id="K1VX28"/>
<protein>
    <recommendedName>
        <fullName evidence="2">peptidylprolyl isomerase</fullName>
        <ecNumber evidence="2">5.2.1.8</ecNumber>
    </recommendedName>
</protein>
<comment type="catalytic activity">
    <reaction evidence="1">
        <text>[protein]-peptidylproline (omega=180) = [protein]-peptidylproline (omega=0)</text>
        <dbReference type="Rhea" id="RHEA:16237"/>
        <dbReference type="Rhea" id="RHEA-COMP:10747"/>
        <dbReference type="Rhea" id="RHEA-COMP:10748"/>
        <dbReference type="ChEBI" id="CHEBI:83833"/>
        <dbReference type="ChEBI" id="CHEBI:83834"/>
        <dbReference type="EC" id="5.2.1.8"/>
    </reaction>
</comment>
<feature type="compositionally biased region" description="Basic and acidic residues" evidence="5">
    <location>
        <begin position="270"/>
        <end position="306"/>
    </location>
</feature>
<evidence type="ECO:0000313" key="8">
    <source>
        <dbReference type="Proteomes" id="UP000006757"/>
    </source>
</evidence>
<dbReference type="EC" id="5.2.1.8" evidence="2"/>
<feature type="compositionally biased region" description="Basic and acidic residues" evidence="5">
    <location>
        <begin position="319"/>
        <end position="331"/>
    </location>
</feature>
<proteinExistence type="predicted"/>
<dbReference type="InterPro" id="IPR002130">
    <property type="entry name" value="Cyclophilin-type_PPIase_dom"/>
</dbReference>
<keyword evidence="8" id="KW-1185">Reference proteome</keyword>
<keyword evidence="4 7" id="KW-0413">Isomerase</keyword>
<dbReference type="eggNOG" id="KOG0546">
    <property type="taxonomic scope" value="Eukaryota"/>
</dbReference>
<dbReference type="HOGENOM" id="CLU_604366_0_0_1"/>
<dbReference type="Pfam" id="PF00160">
    <property type="entry name" value="Pro_isomerase"/>
    <property type="match status" value="2"/>
</dbReference>
<evidence type="ECO:0000256" key="3">
    <source>
        <dbReference type="ARBA" id="ARBA00023110"/>
    </source>
</evidence>
<feature type="compositionally biased region" description="Basic residues" evidence="5">
    <location>
        <begin position="202"/>
        <end position="211"/>
    </location>
</feature>
<accession>K1VX28</accession>
<feature type="compositionally biased region" description="Basic and acidic residues" evidence="5">
    <location>
        <begin position="341"/>
        <end position="422"/>
    </location>
</feature>
<feature type="region of interest" description="Disordered" evidence="5">
    <location>
        <begin position="164"/>
        <end position="474"/>
    </location>
</feature>
<feature type="compositionally biased region" description="Basic residues" evidence="5">
    <location>
        <begin position="234"/>
        <end position="247"/>
    </location>
</feature>
<evidence type="ECO:0000256" key="1">
    <source>
        <dbReference type="ARBA" id="ARBA00000971"/>
    </source>
</evidence>
<feature type="domain" description="PPIase cyclophilin-type" evidence="6">
    <location>
        <begin position="46"/>
        <end position="160"/>
    </location>
</feature>
<sequence length="474" mass="55315">MNATGVLHTIHHAEPAHLLRPYGQRQAPGARCGKLNDPLCSADDSSNSLPMSNSSFRALCVGHQGPDGLQGYKGSPIHRVIDGFMIQGGDYTKRNGTGGASIYGGMFKDERLEGPGTEVDKEGVFGRVVSGMEYIATIGKLDTDERDRPLSPVIVSHCGELELRRRARTPSPTPSEDSEEEYRRRKRERRERKEKEREERRRERKERRRDRSRSPSRRDTEDREDRDRSDRRDRKDRKDKKERRSGRRRSDSRDSRDSRSRSPFETLSELDARLLREETERLEAERKAREEEKRARIAAERERAKESGGIVYKGRGTMRYRDPDARWDTWGRPENYNARGQDTRSRFRRRDGGGDRWERGMDVRADRFERERGDRGGRDSRERFDRWDHGRRGRDERDDKRDDRREEEERKKLDQDLDKSLAERISLNYEEKPAEPAEGKEQRASAWNAARRASPSPDRGARSPSSDMVMDDDD</sequence>
<organism evidence="7 8">
    <name type="scientific">Trichosporon asahii var. asahii (strain CBS 8904)</name>
    <name type="common">Yeast</name>
    <dbReference type="NCBI Taxonomy" id="1220162"/>
    <lineage>
        <taxon>Eukaryota</taxon>
        <taxon>Fungi</taxon>
        <taxon>Dikarya</taxon>
        <taxon>Basidiomycota</taxon>
        <taxon>Agaricomycotina</taxon>
        <taxon>Tremellomycetes</taxon>
        <taxon>Trichosporonales</taxon>
        <taxon>Trichosporonaceae</taxon>
        <taxon>Trichosporon</taxon>
    </lineage>
</organism>
<dbReference type="GO" id="GO:0016018">
    <property type="term" value="F:cyclosporin A binding"/>
    <property type="evidence" value="ECO:0007669"/>
    <property type="project" value="TreeGrafter"/>
</dbReference>
<dbReference type="EMBL" id="AMBO01000237">
    <property type="protein sequence ID" value="EKD04027.1"/>
    <property type="molecule type" value="Genomic_DNA"/>
</dbReference>
<dbReference type="Proteomes" id="UP000006757">
    <property type="component" value="Unassembled WGS sequence"/>
</dbReference>
<feature type="compositionally biased region" description="Basic and acidic residues" evidence="5">
    <location>
        <begin position="212"/>
        <end position="233"/>
    </location>
</feature>
<dbReference type="Gene3D" id="2.40.100.10">
    <property type="entry name" value="Cyclophilin-like"/>
    <property type="match status" value="2"/>
</dbReference>
<evidence type="ECO:0000256" key="4">
    <source>
        <dbReference type="ARBA" id="ARBA00023235"/>
    </source>
</evidence>
<dbReference type="SUPFAM" id="SSF50891">
    <property type="entry name" value="Cyclophilin-like"/>
    <property type="match status" value="1"/>
</dbReference>
<dbReference type="PANTHER" id="PTHR11071">
    <property type="entry name" value="PEPTIDYL-PROLYL CIS-TRANS ISOMERASE"/>
    <property type="match status" value="1"/>
</dbReference>
<feature type="compositionally biased region" description="Basic and acidic residues" evidence="5">
    <location>
        <begin position="248"/>
        <end position="262"/>
    </location>
</feature>
<dbReference type="AlphaFoldDB" id="K1VX28"/>
<name>K1VX28_TRIAC</name>
<comment type="caution">
    <text evidence="7">The sequence shown here is derived from an EMBL/GenBank/DDBJ whole genome shotgun (WGS) entry which is preliminary data.</text>
</comment>
<dbReference type="GO" id="GO:0005737">
    <property type="term" value="C:cytoplasm"/>
    <property type="evidence" value="ECO:0007669"/>
    <property type="project" value="TreeGrafter"/>
</dbReference>
<dbReference type="InterPro" id="IPR029000">
    <property type="entry name" value="Cyclophilin-like_dom_sf"/>
</dbReference>
<dbReference type="GO" id="GO:0003755">
    <property type="term" value="F:peptidyl-prolyl cis-trans isomerase activity"/>
    <property type="evidence" value="ECO:0007669"/>
    <property type="project" value="UniProtKB-KW"/>
</dbReference>
<gene>
    <name evidence="7" type="ORF">A1Q2_01701</name>
</gene>
<feature type="compositionally biased region" description="Basic and acidic residues" evidence="5">
    <location>
        <begin position="191"/>
        <end position="201"/>
    </location>
</feature>
<dbReference type="PROSITE" id="PS50072">
    <property type="entry name" value="CSA_PPIASE_2"/>
    <property type="match status" value="1"/>
</dbReference>
<feature type="compositionally biased region" description="Basic and acidic residues" evidence="5">
    <location>
        <begin position="429"/>
        <end position="443"/>
    </location>
</feature>
<dbReference type="PANTHER" id="PTHR11071:SF561">
    <property type="entry name" value="PEPTIDYL-PROLYL CIS-TRANS ISOMERASE D-RELATED"/>
    <property type="match status" value="1"/>
</dbReference>
<dbReference type="STRING" id="1220162.K1VX28"/>
<reference evidence="7 8" key="1">
    <citation type="journal article" date="2012" name="Eukaryot. Cell">
        <title>Genome sequence of the Trichosporon asahii environmental strain CBS 8904.</title>
        <authorList>
            <person name="Yang R.Y."/>
            <person name="Li H.T."/>
            <person name="Zhu H."/>
            <person name="Zhou G.P."/>
            <person name="Wang M."/>
            <person name="Wang L."/>
        </authorList>
    </citation>
    <scope>NUCLEOTIDE SEQUENCE [LARGE SCALE GENOMIC DNA]</scope>
    <source>
        <strain evidence="7 8">CBS 8904</strain>
    </source>
</reference>
<feature type="compositionally biased region" description="Low complexity" evidence="5">
    <location>
        <begin position="444"/>
        <end position="456"/>
    </location>
</feature>
<evidence type="ECO:0000256" key="2">
    <source>
        <dbReference type="ARBA" id="ARBA00013194"/>
    </source>
</evidence>
<dbReference type="GO" id="GO:0006457">
    <property type="term" value="P:protein folding"/>
    <property type="evidence" value="ECO:0007669"/>
    <property type="project" value="TreeGrafter"/>
</dbReference>
<evidence type="ECO:0000256" key="5">
    <source>
        <dbReference type="SAM" id="MobiDB-lite"/>
    </source>
</evidence>
<dbReference type="OMA" id="MSEGSDM"/>
<evidence type="ECO:0000313" key="7">
    <source>
        <dbReference type="EMBL" id="EKD04027.1"/>
    </source>
</evidence>
<evidence type="ECO:0000259" key="6">
    <source>
        <dbReference type="PROSITE" id="PS50072"/>
    </source>
</evidence>
<keyword evidence="3" id="KW-0697">Rotamase</keyword>